<dbReference type="Proteomes" id="UP000186914">
    <property type="component" value="Unassembled WGS sequence"/>
</dbReference>
<dbReference type="Gene3D" id="3.10.20.30">
    <property type="match status" value="1"/>
</dbReference>
<reference evidence="4" key="1">
    <citation type="submission" date="2017-01" db="EMBL/GenBank/DDBJ databases">
        <authorList>
            <person name="Varghese N."/>
            <person name="Submissions S."/>
        </authorList>
    </citation>
    <scope>NUCLEOTIDE SEQUENCE [LARGE SCALE GENOMIC DNA]</scope>
    <source>
        <strain evidence="4">CGMCC 1.7737</strain>
    </source>
</reference>
<sequence length="114" mass="12355">MPTVRFRGREIDCEEDAVLRNVLLDAGETPHNGTADYLNCRGNGVCGTCAVAVDGVVSDRNAKEKSRLSKPPHDPDSGLRLSCQTRVLGDVDVEKYGGFWGQKMEMVEAGEGND</sequence>
<dbReference type="InterPro" id="IPR001041">
    <property type="entry name" value="2Fe-2S_ferredoxin-type"/>
</dbReference>
<dbReference type="SUPFAM" id="SSF54292">
    <property type="entry name" value="2Fe-2S ferredoxin-like"/>
    <property type="match status" value="1"/>
</dbReference>
<dbReference type="RefSeq" id="WP_076428371.1">
    <property type="nucleotide sequence ID" value="NZ_FTNO01000001.1"/>
</dbReference>
<dbReference type="InterPro" id="IPR036010">
    <property type="entry name" value="2Fe-2S_ferredoxin-like_sf"/>
</dbReference>
<dbReference type="Pfam" id="PF00111">
    <property type="entry name" value="Fer2"/>
    <property type="match status" value="1"/>
</dbReference>
<evidence type="ECO:0000313" key="4">
    <source>
        <dbReference type="Proteomes" id="UP000186914"/>
    </source>
</evidence>
<organism evidence="3 4">
    <name type="scientific">Haladaptatus litoreus</name>
    <dbReference type="NCBI Taxonomy" id="553468"/>
    <lineage>
        <taxon>Archaea</taxon>
        <taxon>Methanobacteriati</taxon>
        <taxon>Methanobacteriota</taxon>
        <taxon>Stenosarchaea group</taxon>
        <taxon>Halobacteria</taxon>
        <taxon>Halobacteriales</taxon>
        <taxon>Haladaptataceae</taxon>
        <taxon>Haladaptatus</taxon>
    </lineage>
</organism>
<protein>
    <submittedName>
        <fullName evidence="3">Ferredoxin</fullName>
    </submittedName>
</protein>
<proteinExistence type="predicted"/>
<feature type="domain" description="2Fe-2S ferredoxin-type" evidence="2">
    <location>
        <begin position="2"/>
        <end position="99"/>
    </location>
</feature>
<dbReference type="CDD" id="cd00207">
    <property type="entry name" value="fer2"/>
    <property type="match status" value="1"/>
</dbReference>
<evidence type="ECO:0000256" key="1">
    <source>
        <dbReference type="SAM" id="MobiDB-lite"/>
    </source>
</evidence>
<dbReference type="AlphaFoldDB" id="A0A1N6WZT5"/>
<dbReference type="OrthoDB" id="180223at2157"/>
<evidence type="ECO:0000313" key="3">
    <source>
        <dbReference type="EMBL" id="SIQ95578.1"/>
    </source>
</evidence>
<dbReference type="GO" id="GO:0051536">
    <property type="term" value="F:iron-sulfur cluster binding"/>
    <property type="evidence" value="ECO:0007669"/>
    <property type="project" value="InterPro"/>
</dbReference>
<dbReference type="PROSITE" id="PS51085">
    <property type="entry name" value="2FE2S_FER_2"/>
    <property type="match status" value="1"/>
</dbReference>
<feature type="region of interest" description="Disordered" evidence="1">
    <location>
        <begin position="60"/>
        <end position="80"/>
    </location>
</feature>
<gene>
    <name evidence="3" type="ORF">SAMN05421858_0931</name>
</gene>
<dbReference type="InterPro" id="IPR012675">
    <property type="entry name" value="Beta-grasp_dom_sf"/>
</dbReference>
<feature type="compositionally biased region" description="Basic and acidic residues" evidence="1">
    <location>
        <begin position="60"/>
        <end position="77"/>
    </location>
</feature>
<name>A0A1N6WZT5_9EURY</name>
<accession>A0A1N6WZT5</accession>
<keyword evidence="4" id="KW-1185">Reference proteome</keyword>
<dbReference type="EMBL" id="FTNO01000001">
    <property type="protein sequence ID" value="SIQ95578.1"/>
    <property type="molecule type" value="Genomic_DNA"/>
</dbReference>
<evidence type="ECO:0000259" key="2">
    <source>
        <dbReference type="PROSITE" id="PS51085"/>
    </source>
</evidence>